<dbReference type="STRING" id="1387353.BSF38_01030"/>
<dbReference type="EMBL" id="CP019082">
    <property type="protein sequence ID" value="APW59603.1"/>
    <property type="molecule type" value="Genomic_DNA"/>
</dbReference>
<dbReference type="InterPro" id="IPR005117">
    <property type="entry name" value="NiRdtase/SiRdtase_haem-b_fer"/>
</dbReference>
<evidence type="ECO:0000256" key="2">
    <source>
        <dbReference type="ARBA" id="ARBA00022485"/>
    </source>
</evidence>
<dbReference type="SUPFAM" id="SSF55124">
    <property type="entry name" value="Nitrite/Sulfite reductase N-terminal domain-like"/>
    <property type="match status" value="2"/>
</dbReference>
<evidence type="ECO:0000256" key="4">
    <source>
        <dbReference type="ARBA" id="ARBA00022723"/>
    </source>
</evidence>
<organism evidence="11 12">
    <name type="scientific">Paludisphaera borealis</name>
    <dbReference type="NCBI Taxonomy" id="1387353"/>
    <lineage>
        <taxon>Bacteria</taxon>
        <taxon>Pseudomonadati</taxon>
        <taxon>Planctomycetota</taxon>
        <taxon>Planctomycetia</taxon>
        <taxon>Isosphaerales</taxon>
        <taxon>Isosphaeraceae</taxon>
        <taxon>Paludisphaera</taxon>
    </lineage>
</organism>
<evidence type="ECO:0000256" key="5">
    <source>
        <dbReference type="ARBA" id="ARBA00023002"/>
    </source>
</evidence>
<keyword evidence="6" id="KW-0408">Iron</keyword>
<evidence type="ECO:0000259" key="10">
    <source>
        <dbReference type="Pfam" id="PF03460"/>
    </source>
</evidence>
<evidence type="ECO:0000256" key="8">
    <source>
        <dbReference type="SAM" id="MobiDB-lite"/>
    </source>
</evidence>
<feature type="compositionally biased region" description="Low complexity" evidence="8">
    <location>
        <begin position="44"/>
        <end position="57"/>
    </location>
</feature>
<evidence type="ECO:0000313" key="12">
    <source>
        <dbReference type="Proteomes" id="UP000186309"/>
    </source>
</evidence>
<feature type="region of interest" description="Disordered" evidence="8">
    <location>
        <begin position="41"/>
        <end position="60"/>
    </location>
</feature>
<dbReference type="GO" id="GO:0046872">
    <property type="term" value="F:metal ion binding"/>
    <property type="evidence" value="ECO:0007669"/>
    <property type="project" value="UniProtKB-KW"/>
</dbReference>
<dbReference type="Gene3D" id="3.90.480.10">
    <property type="entry name" value="Sulfite Reductase Hemoprotein,Domain 2"/>
    <property type="match status" value="1"/>
</dbReference>
<evidence type="ECO:0000256" key="1">
    <source>
        <dbReference type="ARBA" id="ARBA00010429"/>
    </source>
</evidence>
<dbReference type="EC" id="1.8.7.1" evidence="11"/>
<keyword evidence="3" id="KW-0349">Heme</keyword>
<dbReference type="Pfam" id="PF01077">
    <property type="entry name" value="NIR_SIR"/>
    <property type="match status" value="2"/>
</dbReference>
<keyword evidence="4" id="KW-0479">Metal-binding</keyword>
<feature type="domain" description="Nitrite/Sulfite reductase ferredoxin-like" evidence="10">
    <location>
        <begin position="125"/>
        <end position="185"/>
    </location>
</feature>
<feature type="domain" description="Nitrite/Sulfite reductase ferredoxin-like" evidence="10">
    <location>
        <begin position="377"/>
        <end position="442"/>
    </location>
</feature>
<evidence type="ECO:0000313" key="11">
    <source>
        <dbReference type="EMBL" id="APW59603.1"/>
    </source>
</evidence>
<dbReference type="Proteomes" id="UP000186309">
    <property type="component" value="Chromosome"/>
</dbReference>
<name>A0A1U7CL45_9BACT</name>
<comment type="similarity">
    <text evidence="1">Belongs to the nitrite and sulfite reductase 4Fe-4S domain family.</text>
</comment>
<protein>
    <submittedName>
        <fullName evidence="11">Sulfite reductase</fullName>
        <ecNumber evidence="11">1.8.7.1</ecNumber>
    </submittedName>
</protein>
<feature type="domain" description="Nitrite/sulphite reductase 4Fe-4S" evidence="9">
    <location>
        <begin position="458"/>
        <end position="597"/>
    </location>
</feature>
<dbReference type="GO" id="GO:0051539">
    <property type="term" value="F:4 iron, 4 sulfur cluster binding"/>
    <property type="evidence" value="ECO:0007669"/>
    <property type="project" value="UniProtKB-KW"/>
</dbReference>
<dbReference type="PANTHER" id="PTHR32439">
    <property type="entry name" value="FERREDOXIN--NITRITE REDUCTASE, CHLOROPLASTIC"/>
    <property type="match status" value="1"/>
</dbReference>
<keyword evidence="7" id="KW-0411">Iron-sulfur</keyword>
<dbReference type="Pfam" id="PF03460">
    <property type="entry name" value="NIR_SIR_ferr"/>
    <property type="match status" value="2"/>
</dbReference>
<proteinExistence type="inferred from homology"/>
<dbReference type="PROSITE" id="PS00365">
    <property type="entry name" value="NIR_SIR"/>
    <property type="match status" value="1"/>
</dbReference>
<keyword evidence="2" id="KW-0004">4Fe-4S</keyword>
<reference evidence="12" key="1">
    <citation type="submission" date="2016-12" db="EMBL/GenBank/DDBJ databases">
        <title>Comparative genomics of four Isosphaeraceae planctomycetes: a common pool of plasmids and glycoside hydrolase genes.</title>
        <authorList>
            <person name="Ivanova A."/>
        </authorList>
    </citation>
    <scope>NUCLEOTIDE SEQUENCE [LARGE SCALE GENOMIC DNA]</scope>
    <source>
        <strain evidence="12">PX4</strain>
    </source>
</reference>
<dbReference type="RefSeq" id="WP_076350607.1">
    <property type="nucleotide sequence ID" value="NZ_CP019082.1"/>
</dbReference>
<keyword evidence="5 11" id="KW-0560">Oxidoreductase</keyword>
<dbReference type="NCBIfam" id="TIGR02435">
    <property type="entry name" value="CobG"/>
    <property type="match status" value="1"/>
</dbReference>
<keyword evidence="12" id="KW-1185">Reference proteome</keyword>
<dbReference type="NCBIfam" id="NF007126">
    <property type="entry name" value="PRK09567.1"/>
    <property type="match status" value="1"/>
</dbReference>
<dbReference type="OrthoDB" id="9803707at2"/>
<evidence type="ECO:0000256" key="3">
    <source>
        <dbReference type="ARBA" id="ARBA00022617"/>
    </source>
</evidence>
<dbReference type="AlphaFoldDB" id="A0A1U7CL45"/>
<dbReference type="InterPro" id="IPR006067">
    <property type="entry name" value="NO2/SO3_Rdtase_4Fe4S_dom"/>
</dbReference>
<dbReference type="InterPro" id="IPR012798">
    <property type="entry name" value="Cbl_synth_CobG-like"/>
</dbReference>
<feature type="domain" description="Nitrite/sulphite reductase 4Fe-4S" evidence="9">
    <location>
        <begin position="195"/>
        <end position="350"/>
    </location>
</feature>
<dbReference type="SUPFAM" id="SSF56014">
    <property type="entry name" value="Nitrite and sulphite reductase 4Fe-4S domain-like"/>
    <property type="match status" value="2"/>
</dbReference>
<dbReference type="GO" id="GO:0020037">
    <property type="term" value="F:heme binding"/>
    <property type="evidence" value="ECO:0007669"/>
    <property type="project" value="InterPro"/>
</dbReference>
<gene>
    <name evidence="11" type="primary">sir_1</name>
    <name evidence="11" type="ORF">BSF38_01030</name>
</gene>
<dbReference type="InterPro" id="IPR051329">
    <property type="entry name" value="NIR_SIR_4Fe-4S"/>
</dbReference>
<dbReference type="PANTHER" id="PTHR32439:SF0">
    <property type="entry name" value="FERREDOXIN--NITRITE REDUCTASE, CHLOROPLASTIC"/>
    <property type="match status" value="1"/>
</dbReference>
<dbReference type="PRINTS" id="PR00397">
    <property type="entry name" value="SIROHAEM"/>
</dbReference>
<dbReference type="KEGG" id="pbor:BSF38_01030"/>
<evidence type="ECO:0000256" key="7">
    <source>
        <dbReference type="ARBA" id="ARBA00023014"/>
    </source>
</evidence>
<evidence type="ECO:0000259" key="9">
    <source>
        <dbReference type="Pfam" id="PF01077"/>
    </source>
</evidence>
<dbReference type="InterPro" id="IPR036136">
    <property type="entry name" value="Nit/Sulf_reduc_fer-like_dom_sf"/>
</dbReference>
<dbReference type="Gene3D" id="3.30.413.10">
    <property type="entry name" value="Sulfite Reductase Hemoprotein, domain 1"/>
    <property type="match status" value="2"/>
</dbReference>
<sequence>MDPNEFLDDQKQYLQGFMSGAQFARAGRGLATFEQVLGLSKAATSTPTPKPDGTTGPEELHWNAQRRVIDEGKTLTPQEQAKRVRHPLDMWDDLARHAAESRFPRGDDVLAFKYHGLFYVSPAQNAYMCRLRLAGGFVDSHQFRGIARIADDWGGGYADATTRANLQIREIKAADGPKVVTALEDLGVVTRGSGADNIRNVTGSPTAGIDPSELIDTRPFCREMHHYILHNRWLYGLPRKFNIAFDGGGAVSALEDTNDIGFTAVRVGEGQAAPAGVYFRLMLGGISGHRDFALDEGVLLTPDQCIPVAAAILRVFIEHGDRTDRKKARLKYLLDRWGHEKFVETVETLLPSRLTRFPLEQCQPRPAVDKHGHIGVHAQKQPGRFYVGVVLTVGRMTTDQMRGLAAIADRYGSGTIRLTVWQNLLISDVAEADLPAVRSAIEDLGLGWKAGPVRGGLIACTGNAGCRFAASDTKSHALAIADHLDPRITMNQPVNIHLTGCPNSCAQHYIGDIGLLGAGVEVGDDVVEGYHVFLGGGYGDERGVGREVLRSVPATDVPMVVERLLQTYQERRSSPDESFDGFVRRHPTEQLKAWFERRDPASS</sequence>
<accession>A0A1U7CL45</accession>
<dbReference type="GO" id="GO:0050311">
    <property type="term" value="F:sulfite reductase (ferredoxin) activity"/>
    <property type="evidence" value="ECO:0007669"/>
    <property type="project" value="UniProtKB-EC"/>
</dbReference>
<evidence type="ECO:0000256" key="6">
    <source>
        <dbReference type="ARBA" id="ARBA00023004"/>
    </source>
</evidence>
<dbReference type="InterPro" id="IPR006066">
    <property type="entry name" value="NO2/SO3_Rdtase_FeS/sirohaem_BS"/>
</dbReference>
<dbReference type="InterPro" id="IPR045854">
    <property type="entry name" value="NO2/SO3_Rdtase_4Fe4S_sf"/>
</dbReference>